<accession>A0A3B0ZCL5</accession>
<dbReference type="InterPro" id="IPR011050">
    <property type="entry name" value="Pectin_lyase_fold/virulence"/>
</dbReference>
<reference evidence="1" key="1">
    <citation type="submission" date="2018-06" db="EMBL/GenBank/DDBJ databases">
        <authorList>
            <person name="Zhirakovskaya E."/>
        </authorList>
    </citation>
    <scope>NUCLEOTIDE SEQUENCE</scope>
</reference>
<evidence type="ECO:0008006" key="2">
    <source>
        <dbReference type="Google" id="ProtNLM"/>
    </source>
</evidence>
<sequence length="465" mass="51385">NLMISRNENDDPVNWQNRIENASGNIYLVSSASEFNAYADIAQPGDVILVNDGVYSWGNLVVSSSGTKEKPIIYTALNPGKVTFKNASILFKVTGNWNIIGGFTINDITKHLFRLSGGTDNRLTDNIINRPGNYDYGPGYLEILNQSHRTRFDHNTILGGKGVIRVVVNTPEQFSQDVRIDHNNFRGATLEYFPSGRQKAVAVLQVGQAEYYPDGDGLEVRTVFEYNTIENFYGRTQQMISNKSSYNIYRYNNFINSVGGIGLRHGDYNQIYGNYWKDGSGPEAIFIKGKHNIVANNVIDRPQGKIAISERMWGFRPANNNTTPPTGNNIVANNTIIASRKDYPAISLGYSSGGSKKPITGSIYVNNIITGEANKLFSYNSSGCIDCLITHNLYYATGSNIPGNGYDYDQNPFLGNPLLNGYLPTENSTRVIDQANSLVLDSVSVDFLGENRTKRGDPDLGAIEL</sequence>
<gene>
    <name evidence="1" type="ORF">MNBD_GAMMA16-123</name>
</gene>
<evidence type="ECO:0000313" key="1">
    <source>
        <dbReference type="EMBL" id="VAW85272.1"/>
    </source>
</evidence>
<dbReference type="AlphaFoldDB" id="A0A3B0ZCL5"/>
<feature type="non-terminal residue" evidence="1">
    <location>
        <position position="1"/>
    </location>
</feature>
<dbReference type="InterPro" id="IPR012334">
    <property type="entry name" value="Pectin_lyas_fold"/>
</dbReference>
<dbReference type="InterPro" id="IPR039513">
    <property type="entry name" value="PL-6"/>
</dbReference>
<dbReference type="Pfam" id="PF14592">
    <property type="entry name" value="Chondroitinas_B"/>
    <property type="match status" value="1"/>
</dbReference>
<protein>
    <recommendedName>
        <fullName evidence="2">Right handed beta helix domain-containing protein</fullName>
    </recommendedName>
</protein>
<dbReference type="EMBL" id="UOFO01000066">
    <property type="protein sequence ID" value="VAW85272.1"/>
    <property type="molecule type" value="Genomic_DNA"/>
</dbReference>
<name>A0A3B0ZCL5_9ZZZZ</name>
<dbReference type="Gene3D" id="2.160.20.10">
    <property type="entry name" value="Single-stranded right-handed beta-helix, Pectin lyase-like"/>
    <property type="match status" value="1"/>
</dbReference>
<proteinExistence type="predicted"/>
<organism evidence="1">
    <name type="scientific">hydrothermal vent metagenome</name>
    <dbReference type="NCBI Taxonomy" id="652676"/>
    <lineage>
        <taxon>unclassified sequences</taxon>
        <taxon>metagenomes</taxon>
        <taxon>ecological metagenomes</taxon>
    </lineage>
</organism>
<dbReference type="SUPFAM" id="SSF51126">
    <property type="entry name" value="Pectin lyase-like"/>
    <property type="match status" value="1"/>
</dbReference>